<name>A0AC61NK45_9BACT</name>
<sequence>MYTHYDQILNFFDKSSTNTSSESFNTKIEAFRATQRGITDIPFFLYRLTKIYA</sequence>
<evidence type="ECO:0000313" key="1">
    <source>
        <dbReference type="EMBL" id="QZE15968.1"/>
    </source>
</evidence>
<dbReference type="EMBL" id="CP081303">
    <property type="protein sequence ID" value="QZE15968.1"/>
    <property type="molecule type" value="Genomic_DNA"/>
</dbReference>
<protein>
    <submittedName>
        <fullName evidence="1">Transposase</fullName>
    </submittedName>
</protein>
<reference evidence="1" key="1">
    <citation type="submission" date="2021-08" db="EMBL/GenBank/DDBJ databases">
        <title>Novel anaerobic bacterium isolated from sea squirt in East Sea, Republic of Korea.</title>
        <authorList>
            <person name="Nguyen T.H."/>
            <person name="Li Z."/>
            <person name="Lee Y.-J."/>
            <person name="Ko J."/>
            <person name="Kim S.-G."/>
        </authorList>
    </citation>
    <scope>NUCLEOTIDE SEQUENCE</scope>
    <source>
        <strain evidence="1">KCTC 25031</strain>
    </source>
</reference>
<accession>A0AC61NK45</accession>
<evidence type="ECO:0000313" key="2">
    <source>
        <dbReference type="Proteomes" id="UP000826212"/>
    </source>
</evidence>
<gene>
    <name evidence="1" type="ORF">K4L44_07225</name>
</gene>
<proteinExistence type="predicted"/>
<keyword evidence="2" id="KW-1185">Reference proteome</keyword>
<dbReference type="Proteomes" id="UP000826212">
    <property type="component" value="Chromosome"/>
</dbReference>
<organism evidence="1 2">
    <name type="scientific">Halosquirtibacter laminarini</name>
    <dbReference type="NCBI Taxonomy" id="3374600"/>
    <lineage>
        <taxon>Bacteria</taxon>
        <taxon>Pseudomonadati</taxon>
        <taxon>Bacteroidota</taxon>
        <taxon>Bacteroidia</taxon>
        <taxon>Marinilabiliales</taxon>
        <taxon>Prolixibacteraceae</taxon>
        <taxon>Halosquirtibacter</taxon>
    </lineage>
</organism>